<gene>
    <name evidence="1" type="ORF">HCG48_02730</name>
</gene>
<evidence type="ECO:0000313" key="1">
    <source>
        <dbReference type="EMBL" id="QIZ69631.1"/>
    </source>
</evidence>
<evidence type="ECO:0000313" key="2">
    <source>
        <dbReference type="Proteomes" id="UP000500857"/>
    </source>
</evidence>
<organism evidence="1 2">
    <name type="scientific">Oxynema aestuarii AP17</name>
    <dbReference type="NCBI Taxonomy" id="2064643"/>
    <lineage>
        <taxon>Bacteria</taxon>
        <taxon>Bacillati</taxon>
        <taxon>Cyanobacteriota</taxon>
        <taxon>Cyanophyceae</taxon>
        <taxon>Oscillatoriophycideae</taxon>
        <taxon>Oscillatoriales</taxon>
        <taxon>Oscillatoriaceae</taxon>
        <taxon>Oxynema</taxon>
        <taxon>Oxynema aestuarii</taxon>
    </lineage>
</organism>
<protein>
    <submittedName>
        <fullName evidence="1">Uncharacterized protein</fullName>
    </submittedName>
</protein>
<accession>A0A6H1TSW2</accession>
<sequence>MTLDLANFLLIFTNPESGRSRRRGLSDNEGLAASERTIAVGDESRRSRPNVIQACYPMAQFRRSDRPAI</sequence>
<dbReference type="AlphaFoldDB" id="A0A6H1TSW2"/>
<dbReference type="RefSeq" id="WP_168567788.1">
    <property type="nucleotide sequence ID" value="NZ_CP051167.1"/>
</dbReference>
<dbReference type="KEGG" id="oxy:HCG48_02730"/>
<dbReference type="EMBL" id="CP051167">
    <property type="protein sequence ID" value="QIZ69631.1"/>
    <property type="molecule type" value="Genomic_DNA"/>
</dbReference>
<reference evidence="1 2" key="1">
    <citation type="submission" date="2020-04" db="EMBL/GenBank/DDBJ databases">
        <authorList>
            <person name="Basu S."/>
            <person name="Maruthanayagam V."/>
            <person name="Chakraborty S."/>
            <person name="Pramanik A."/>
            <person name="Mukherjee J."/>
            <person name="Brink B."/>
        </authorList>
    </citation>
    <scope>NUCLEOTIDE SEQUENCE [LARGE SCALE GENOMIC DNA]</scope>
    <source>
        <strain evidence="1 2">AP17</strain>
    </source>
</reference>
<proteinExistence type="predicted"/>
<name>A0A6H1TSW2_9CYAN</name>
<dbReference type="Proteomes" id="UP000500857">
    <property type="component" value="Chromosome"/>
</dbReference>
<keyword evidence="2" id="KW-1185">Reference proteome</keyword>